<keyword evidence="3" id="KW-0732">Signal</keyword>
<dbReference type="Proteomes" id="UP000008281">
    <property type="component" value="Unassembled WGS sequence"/>
</dbReference>
<keyword evidence="2" id="KW-1133">Transmembrane helix</keyword>
<evidence type="ECO:0000313" key="4">
    <source>
        <dbReference type="EMBL" id="EFO98613.1"/>
    </source>
</evidence>
<feature type="signal peptide" evidence="3">
    <location>
        <begin position="1"/>
        <end position="16"/>
    </location>
</feature>
<evidence type="ECO:0000256" key="3">
    <source>
        <dbReference type="SAM" id="SignalP"/>
    </source>
</evidence>
<evidence type="ECO:0000313" key="5">
    <source>
        <dbReference type="Proteomes" id="UP000008281"/>
    </source>
</evidence>
<keyword evidence="5" id="KW-1185">Reference proteome</keyword>
<dbReference type="STRING" id="31234.E3MCH8"/>
<sequence length="97" mass="11653">MFVSFFFFFFLLPSQFFHPSRHRTFRFLVNHSYCLFSVISTFLYSHCLIDNMGNVATRKRPGCHHDVRNEENEEEDGPARKKLRIGETRTENEYQKV</sequence>
<organism evidence="5">
    <name type="scientific">Caenorhabditis remanei</name>
    <name type="common">Caenorhabditis vulgaris</name>
    <dbReference type="NCBI Taxonomy" id="31234"/>
    <lineage>
        <taxon>Eukaryota</taxon>
        <taxon>Metazoa</taxon>
        <taxon>Ecdysozoa</taxon>
        <taxon>Nematoda</taxon>
        <taxon>Chromadorea</taxon>
        <taxon>Rhabditida</taxon>
        <taxon>Rhabditina</taxon>
        <taxon>Rhabditomorpha</taxon>
        <taxon>Rhabditoidea</taxon>
        <taxon>Rhabditidae</taxon>
        <taxon>Peloderinae</taxon>
        <taxon>Caenorhabditis</taxon>
    </lineage>
</organism>
<evidence type="ECO:0008006" key="6">
    <source>
        <dbReference type="Google" id="ProtNLM"/>
    </source>
</evidence>
<reference evidence="4" key="1">
    <citation type="submission" date="2007-07" db="EMBL/GenBank/DDBJ databases">
        <title>PCAP assembly of the Caenorhabditis remanei genome.</title>
        <authorList>
            <consortium name="The Caenorhabditis remanei Sequencing Consortium"/>
            <person name="Wilson R.K."/>
        </authorList>
    </citation>
    <scope>NUCLEOTIDE SEQUENCE [LARGE SCALE GENOMIC DNA]</scope>
    <source>
        <strain evidence="4">PB4641</strain>
    </source>
</reference>
<keyword evidence="2" id="KW-0812">Transmembrane</keyword>
<feature type="transmembrane region" description="Helical" evidence="2">
    <location>
        <begin position="27"/>
        <end position="49"/>
    </location>
</feature>
<dbReference type="InParanoid" id="E3MCH8"/>
<dbReference type="HOGENOM" id="CLU_2348658_0_0_1"/>
<feature type="chain" id="PRO_5003176551" description="Secreted protein" evidence="3">
    <location>
        <begin position="17"/>
        <end position="97"/>
    </location>
</feature>
<name>E3MCH8_CAERE</name>
<feature type="compositionally biased region" description="Basic and acidic residues" evidence="1">
    <location>
        <begin position="84"/>
        <end position="97"/>
    </location>
</feature>
<dbReference type="EMBL" id="DS268435">
    <property type="protein sequence ID" value="EFO98613.1"/>
    <property type="molecule type" value="Genomic_DNA"/>
</dbReference>
<accession>E3MCH8</accession>
<dbReference type="eggNOG" id="KOG0694">
    <property type="taxonomic scope" value="Eukaryota"/>
</dbReference>
<proteinExistence type="predicted"/>
<feature type="region of interest" description="Disordered" evidence="1">
    <location>
        <begin position="64"/>
        <end position="97"/>
    </location>
</feature>
<dbReference type="AlphaFoldDB" id="E3MCH8"/>
<protein>
    <recommendedName>
        <fullName evidence="6">Secreted protein</fullName>
    </recommendedName>
</protein>
<evidence type="ECO:0000256" key="1">
    <source>
        <dbReference type="SAM" id="MobiDB-lite"/>
    </source>
</evidence>
<keyword evidence="2" id="KW-0472">Membrane</keyword>
<evidence type="ECO:0000256" key="2">
    <source>
        <dbReference type="SAM" id="Phobius"/>
    </source>
</evidence>
<gene>
    <name evidence="4" type="ORF">CRE_20276</name>
</gene>